<dbReference type="OrthoDB" id="6437241at2759"/>
<keyword evidence="3" id="KW-0964">Secreted</keyword>
<dbReference type="SUPFAM" id="SSF49785">
    <property type="entry name" value="Galactose-binding domain-like"/>
    <property type="match status" value="6"/>
</dbReference>
<keyword evidence="4" id="KW-0732">Signal</keyword>
<dbReference type="Gene3D" id="2.60.120.260">
    <property type="entry name" value="Galactose-binding domain-like"/>
    <property type="match status" value="6"/>
</dbReference>
<dbReference type="SMART" id="SM00231">
    <property type="entry name" value="FA58C"/>
    <property type="match status" value="6"/>
</dbReference>
<feature type="domain" description="F5/8 type C" evidence="9">
    <location>
        <begin position="871"/>
        <end position="1016"/>
    </location>
</feature>
<accession>A0A8X6FUQ4</accession>
<dbReference type="PROSITE" id="PS01285">
    <property type="entry name" value="FA58C_1"/>
    <property type="match status" value="5"/>
</dbReference>
<reference evidence="10" key="1">
    <citation type="submission" date="2020-07" db="EMBL/GenBank/DDBJ databases">
        <title>Multicomponent nature underlies the extraordinary mechanical properties of spider dragline silk.</title>
        <authorList>
            <person name="Kono N."/>
            <person name="Nakamura H."/>
            <person name="Mori M."/>
            <person name="Yoshida Y."/>
            <person name="Ohtoshi R."/>
            <person name="Malay A.D."/>
            <person name="Moran D.A.P."/>
            <person name="Tomita M."/>
            <person name="Numata K."/>
            <person name="Arakawa K."/>
        </authorList>
    </citation>
    <scope>NUCLEOTIDE SEQUENCE</scope>
</reference>
<dbReference type="PANTHER" id="PTHR46806">
    <property type="entry name" value="F5/8 TYPE C DOMAIN-CONTAINING PROTEIN"/>
    <property type="match status" value="1"/>
</dbReference>
<feature type="domain" description="F5/8 type C" evidence="9">
    <location>
        <begin position="78"/>
        <end position="229"/>
    </location>
</feature>
<feature type="domain" description="F5/8 type C" evidence="9">
    <location>
        <begin position="720"/>
        <end position="865"/>
    </location>
</feature>
<dbReference type="InterPro" id="IPR000421">
    <property type="entry name" value="FA58C"/>
</dbReference>
<dbReference type="CDD" id="cd00057">
    <property type="entry name" value="FA58C"/>
    <property type="match status" value="6"/>
</dbReference>
<keyword evidence="5" id="KW-0130">Cell adhesion</keyword>
<evidence type="ECO:0000256" key="6">
    <source>
        <dbReference type="ARBA" id="ARBA00023136"/>
    </source>
</evidence>
<evidence type="ECO:0000313" key="10">
    <source>
        <dbReference type="EMBL" id="GFQ89890.1"/>
    </source>
</evidence>
<dbReference type="GO" id="GO:0007155">
    <property type="term" value="P:cell adhesion"/>
    <property type="evidence" value="ECO:0007669"/>
    <property type="project" value="UniProtKB-KW"/>
</dbReference>
<dbReference type="InterPro" id="IPR025155">
    <property type="entry name" value="WxxW_domain"/>
</dbReference>
<feature type="domain" description="F5/8 type C" evidence="9">
    <location>
        <begin position="267"/>
        <end position="412"/>
    </location>
</feature>
<dbReference type="Pfam" id="PF13330">
    <property type="entry name" value="Mucin2_WxxW"/>
    <property type="match status" value="1"/>
</dbReference>
<evidence type="ECO:0000256" key="3">
    <source>
        <dbReference type="ARBA" id="ARBA00022525"/>
    </source>
</evidence>
<keyword evidence="11" id="KW-1185">Reference proteome</keyword>
<evidence type="ECO:0000256" key="1">
    <source>
        <dbReference type="ARBA" id="ARBA00004184"/>
    </source>
</evidence>
<dbReference type="GO" id="GO:0005886">
    <property type="term" value="C:plasma membrane"/>
    <property type="evidence" value="ECO:0007669"/>
    <property type="project" value="TreeGrafter"/>
</dbReference>
<protein>
    <submittedName>
        <fullName evidence="10">Hemocytin</fullName>
    </submittedName>
</protein>
<dbReference type="InterPro" id="IPR008979">
    <property type="entry name" value="Galactose-bd-like_sf"/>
</dbReference>
<dbReference type="GO" id="GO:0005576">
    <property type="term" value="C:extracellular region"/>
    <property type="evidence" value="ECO:0007669"/>
    <property type="project" value="UniProtKB-SubCell"/>
</dbReference>
<comment type="caution">
    <text evidence="10">The sequence shown here is derived from an EMBL/GenBank/DDBJ whole genome shotgun (WGS) entry which is preliminary data.</text>
</comment>
<evidence type="ECO:0000256" key="8">
    <source>
        <dbReference type="ARBA" id="ARBA00023180"/>
    </source>
</evidence>
<proteinExistence type="predicted"/>
<dbReference type="GO" id="GO:0012505">
    <property type="term" value="C:endomembrane system"/>
    <property type="evidence" value="ECO:0007669"/>
    <property type="project" value="UniProtKB-SubCell"/>
</dbReference>
<dbReference type="PANTHER" id="PTHR46806:SF5">
    <property type="entry name" value="F5_8 TYPE C DOMAIN-CONTAINING PROTEIN"/>
    <property type="match status" value="1"/>
</dbReference>
<dbReference type="EMBL" id="BMAO01023615">
    <property type="protein sequence ID" value="GFQ89890.1"/>
    <property type="molecule type" value="Genomic_DNA"/>
</dbReference>
<dbReference type="PROSITE" id="PS01286">
    <property type="entry name" value="FA58C_2"/>
    <property type="match status" value="3"/>
</dbReference>
<name>A0A8X6FUQ4_TRICU</name>
<evidence type="ECO:0000259" key="9">
    <source>
        <dbReference type="PROSITE" id="PS50022"/>
    </source>
</evidence>
<evidence type="ECO:0000256" key="5">
    <source>
        <dbReference type="ARBA" id="ARBA00022889"/>
    </source>
</evidence>
<dbReference type="InterPro" id="IPR050633">
    <property type="entry name" value="Neuropilin_MCO_CoagFactor"/>
</dbReference>
<feature type="domain" description="F5/8 type C" evidence="9">
    <location>
        <begin position="418"/>
        <end position="563"/>
    </location>
</feature>
<gene>
    <name evidence="10" type="ORF">TNCT_619441</name>
</gene>
<evidence type="ECO:0000256" key="4">
    <source>
        <dbReference type="ARBA" id="ARBA00022729"/>
    </source>
</evidence>
<dbReference type="AlphaFoldDB" id="A0A8X6FUQ4"/>
<sequence>GFITAIECRDVETDQDYTLTNEEKLLCSLNRGFLCQNRHQPDARCRDYKIRYFCSCDEEPTPVPLFIKTTTQAYIYPCSEFVPLIDGPNPLPDTYLKASSSISPNSGPDAARFNKMGFKGKAWTPAESNEKQFIEVDLGDVRGVYGIATKGKELSTEWVTSYQLLYSTDGASYSYYQDESDNNKVFRGNYDESTEVKHVFKRPFEAKLVRFEPLTWEKKISLRLELLGCSEALTTPETSFPEEEEEGRMGNVFPIRPVTTTPSPKECLDPIDLENGALLDSQLSASSSYNSGFTPENARLGSDSAWVSAFADDDQYLQVDFLDEANVTGIITKGREDVPQWVTAYTLSHSNDGIIWNNVKDEDGSVKEFAANYDPFSEVTNELPATIRTRFLRIEPTKWKNWISMQIEILGCYRPKPCRDPMGIDEGVISNYQLTSSSKLSDQKSASHGRLSSVSSWTPAKNDKAQYLQIDLLEPVKITGIITKGDPEVQQWVKSYFVGYSNDSINWRKVENYGGKAKEFSGNSDQDSPVINLFPISITSRYIRVVPLKWHRWTSVRVALLGCAKEQVCREPMGLENSVLPDSQITASSSLDWTTSPSHARISDKNGWVADPYDKEPFLQVDFIEPRNVSAVITKGIEPNDYWVKKYKVVHSDDGEKWVPVTDDSGDIIEFPGNNDGDSPVVNTFPEAVSARYFRIIPLDYQKKAGLRLEMLGCYHPYLCQEPLGMESGAIYDFQITASSSLNPELSPVNSRLDSDTAWVPEPGDGEPYVQVDLIVPTNITGLMTRGRNDANEWVKTYEIAYSDDGDHWIDPDDLSGFVLQHKANYDNDSPVTNLFPDSIITRYLRIKPSRYEKRPGLRFEILGCFEEKVCMEPMGIENGLLPEGQITASSFKSPDTNPLKVRLNSETSWSASTTRDPQYLQIDFGDPRNISAVVTKGSGDKPEWVTAFQVAYSNDEDDWTVVKNDDEEPIEFPGNTDKDTPTINVLPETIEAQYIRIIPTDWTNWISLRCEILGCYHPFESPVTTEIPNAILDEVVTFLPTEPTYGK</sequence>
<feature type="domain" description="F5/8 type C" evidence="9">
    <location>
        <begin position="569"/>
        <end position="714"/>
    </location>
</feature>
<dbReference type="FunFam" id="2.60.120.260:FF:000016">
    <property type="entry name" value="Contactin-associated protein-like 4 isoform 1"/>
    <property type="match status" value="5"/>
</dbReference>
<keyword evidence="8" id="KW-0325">Glycoprotein</keyword>
<keyword evidence="7" id="KW-1015">Disulfide bond</keyword>
<evidence type="ECO:0000256" key="2">
    <source>
        <dbReference type="ARBA" id="ARBA00004613"/>
    </source>
</evidence>
<dbReference type="Pfam" id="PF00754">
    <property type="entry name" value="F5_F8_type_C"/>
    <property type="match status" value="6"/>
</dbReference>
<keyword evidence="6" id="KW-0472">Membrane</keyword>
<organism evidence="10 11">
    <name type="scientific">Trichonephila clavata</name>
    <name type="common">Joro spider</name>
    <name type="synonym">Nephila clavata</name>
    <dbReference type="NCBI Taxonomy" id="2740835"/>
    <lineage>
        <taxon>Eukaryota</taxon>
        <taxon>Metazoa</taxon>
        <taxon>Ecdysozoa</taxon>
        <taxon>Arthropoda</taxon>
        <taxon>Chelicerata</taxon>
        <taxon>Arachnida</taxon>
        <taxon>Araneae</taxon>
        <taxon>Araneomorphae</taxon>
        <taxon>Entelegynae</taxon>
        <taxon>Araneoidea</taxon>
        <taxon>Nephilidae</taxon>
        <taxon>Trichonephila</taxon>
    </lineage>
</organism>
<dbReference type="GO" id="GO:0038023">
    <property type="term" value="F:signaling receptor activity"/>
    <property type="evidence" value="ECO:0007669"/>
    <property type="project" value="TreeGrafter"/>
</dbReference>
<evidence type="ECO:0000313" key="11">
    <source>
        <dbReference type="Proteomes" id="UP000887116"/>
    </source>
</evidence>
<evidence type="ECO:0000256" key="7">
    <source>
        <dbReference type="ARBA" id="ARBA00023157"/>
    </source>
</evidence>
<dbReference type="PROSITE" id="PS50022">
    <property type="entry name" value="FA58C_3"/>
    <property type="match status" value="6"/>
</dbReference>
<comment type="subcellular location">
    <subcellularLocation>
        <location evidence="1">Endomembrane system</location>
        <topology evidence="1">Peripheral membrane protein</topology>
    </subcellularLocation>
    <subcellularLocation>
        <location evidence="2">Secreted</location>
    </subcellularLocation>
</comment>
<dbReference type="Proteomes" id="UP000887116">
    <property type="component" value="Unassembled WGS sequence"/>
</dbReference>
<feature type="non-terminal residue" evidence="10">
    <location>
        <position position="1048"/>
    </location>
</feature>